<feature type="domain" description="Peptidase M16 C-terminal" evidence="4">
    <location>
        <begin position="172"/>
        <end position="345"/>
    </location>
</feature>
<dbReference type="SUPFAM" id="SSF63411">
    <property type="entry name" value="LuxS/MPP-like metallohydrolase"/>
    <property type="match status" value="2"/>
</dbReference>
<comment type="caution">
    <text evidence="5">The sequence shown here is derived from an EMBL/GenBank/DDBJ whole genome shotgun (WGS) entry which is preliminary data.</text>
</comment>
<accession>A0A2H0TEM1</accession>
<evidence type="ECO:0000313" key="5">
    <source>
        <dbReference type="EMBL" id="PIR69990.1"/>
    </source>
</evidence>
<dbReference type="PANTHER" id="PTHR11851">
    <property type="entry name" value="METALLOPROTEASE"/>
    <property type="match status" value="1"/>
</dbReference>
<dbReference type="Pfam" id="PF05193">
    <property type="entry name" value="Peptidase_M16_C"/>
    <property type="match status" value="1"/>
</dbReference>
<dbReference type="InterPro" id="IPR007863">
    <property type="entry name" value="Peptidase_M16_C"/>
</dbReference>
<dbReference type="InterPro" id="IPR011765">
    <property type="entry name" value="Pept_M16_N"/>
</dbReference>
<dbReference type="Gene3D" id="3.30.830.10">
    <property type="entry name" value="Metalloenzyme, LuxS/M16 peptidase-like"/>
    <property type="match status" value="2"/>
</dbReference>
<dbReference type="InterPro" id="IPR011249">
    <property type="entry name" value="Metalloenz_LuxS/M16"/>
</dbReference>
<feature type="domain" description="Peptidase M16 N-terminal" evidence="3">
    <location>
        <begin position="21"/>
        <end position="164"/>
    </location>
</feature>
<dbReference type="InterPro" id="IPR050361">
    <property type="entry name" value="MPP/UQCRC_Complex"/>
</dbReference>
<evidence type="ECO:0000256" key="2">
    <source>
        <dbReference type="RuleBase" id="RU004447"/>
    </source>
</evidence>
<dbReference type="Pfam" id="PF00675">
    <property type="entry name" value="Peptidase_M16"/>
    <property type="match status" value="1"/>
</dbReference>
<dbReference type="InterPro" id="IPR001431">
    <property type="entry name" value="Pept_M16_Zn_BS"/>
</dbReference>
<name>A0A2H0TEM1_9BACT</name>
<evidence type="ECO:0000256" key="1">
    <source>
        <dbReference type="ARBA" id="ARBA00007261"/>
    </source>
</evidence>
<proteinExistence type="inferred from homology"/>
<evidence type="ECO:0008006" key="7">
    <source>
        <dbReference type="Google" id="ProtNLM"/>
    </source>
</evidence>
<dbReference type="AlphaFoldDB" id="A0A2H0TEM1"/>
<dbReference type="PANTHER" id="PTHR11851:SF49">
    <property type="entry name" value="MITOCHONDRIAL-PROCESSING PEPTIDASE SUBUNIT ALPHA"/>
    <property type="match status" value="1"/>
</dbReference>
<organism evidence="5 6">
    <name type="scientific">Candidatus Niyogibacteria bacterium CG10_big_fil_rev_8_21_14_0_10_46_36</name>
    <dbReference type="NCBI Taxonomy" id="1974726"/>
    <lineage>
        <taxon>Bacteria</taxon>
        <taxon>Candidatus Niyogiibacteriota</taxon>
    </lineage>
</organism>
<dbReference type="PROSITE" id="PS00143">
    <property type="entry name" value="INSULINASE"/>
    <property type="match status" value="1"/>
</dbReference>
<dbReference type="GO" id="GO:0006508">
    <property type="term" value="P:proteolysis"/>
    <property type="evidence" value="ECO:0007669"/>
    <property type="project" value="InterPro"/>
</dbReference>
<reference evidence="6" key="1">
    <citation type="submission" date="2017-09" db="EMBL/GenBank/DDBJ databases">
        <title>Depth-based differentiation of microbial function through sediment-hosted aquifers and enrichment of novel symbionts in the deep terrestrial subsurface.</title>
        <authorList>
            <person name="Probst A.J."/>
            <person name="Ladd B."/>
            <person name="Jarett J.K."/>
            <person name="Geller-Mcgrath D.E."/>
            <person name="Sieber C.M.K."/>
            <person name="Emerson J.B."/>
            <person name="Anantharaman K."/>
            <person name="Thomas B.C."/>
            <person name="Malmstrom R."/>
            <person name="Stieglmeier M."/>
            <person name="Klingl A."/>
            <person name="Woyke T."/>
            <person name="Ryan C.M."/>
            <person name="Banfield J.F."/>
        </authorList>
    </citation>
    <scope>NUCLEOTIDE SEQUENCE [LARGE SCALE GENOMIC DNA]</scope>
</reference>
<evidence type="ECO:0000259" key="4">
    <source>
        <dbReference type="Pfam" id="PF05193"/>
    </source>
</evidence>
<comment type="similarity">
    <text evidence="1 2">Belongs to the peptidase M16 family.</text>
</comment>
<evidence type="ECO:0000259" key="3">
    <source>
        <dbReference type="Pfam" id="PF00675"/>
    </source>
</evidence>
<dbReference type="EMBL" id="PFCO01000001">
    <property type="protein sequence ID" value="PIR69990.1"/>
    <property type="molecule type" value="Genomic_DNA"/>
</dbReference>
<dbReference type="Proteomes" id="UP000231503">
    <property type="component" value="Unassembled WGS sequence"/>
</dbReference>
<gene>
    <name evidence="5" type="ORF">COU47_00975</name>
</gene>
<dbReference type="GO" id="GO:0046872">
    <property type="term" value="F:metal ion binding"/>
    <property type="evidence" value="ECO:0007669"/>
    <property type="project" value="InterPro"/>
</dbReference>
<dbReference type="GO" id="GO:0004222">
    <property type="term" value="F:metalloendopeptidase activity"/>
    <property type="evidence" value="ECO:0007669"/>
    <property type="project" value="InterPro"/>
</dbReference>
<evidence type="ECO:0000313" key="6">
    <source>
        <dbReference type="Proteomes" id="UP000231503"/>
    </source>
</evidence>
<protein>
    <recommendedName>
        <fullName evidence="7">Peptidase M16</fullName>
    </recommendedName>
</protein>
<sequence>MKKKKSFFKKTLPNGLRVIVAPMKATQAVTLLVLVKTGSKYETLRTNGVSHYLEHLFFKGTTKRPRPEQIARELDRMGAQFNAFTLKETTGYWVKSAAKHFDTSLDIIADILLDPLFQKEEIEKERGVIIQELLMYEDMPQRKVFDVWEELLYGNQPSGWPIGGTAETMRGIKRNDIIKYRESQYVATNSVVVVAGNIDGDTAFRKIRKAFFTFKRGRPRGKVAVKEHQVRPAQKIFTKKTEQSHLVVGARAYDMYDRRKYALGLLSDILGGTMSSRLFVEIRERLGLAYYVQSGVESYTDSGYILARAGVTHGSVKLAAEKMLEQMFDLKLSGPTDEELAFAKDHLRGSLALSFESSDDIAQFYAERELFYKDIKPPEELLREFEKVTKNDIIEVARDVFNPKKINFALVGPRASVNLSTLIKHASRYKK</sequence>